<accession>A0A8J1UXA7</accession>
<dbReference type="Pfam" id="PF00530">
    <property type="entry name" value="SRCR"/>
    <property type="match status" value="1"/>
</dbReference>
<evidence type="ECO:0000259" key="6">
    <source>
        <dbReference type="PROSITE" id="PS50287"/>
    </source>
</evidence>
<dbReference type="GO" id="GO:0045217">
    <property type="term" value="P:cell-cell junction maintenance"/>
    <property type="evidence" value="ECO:0007669"/>
    <property type="project" value="TreeGrafter"/>
</dbReference>
<dbReference type="AlphaFoldDB" id="A0A8J1UXA7"/>
<keyword evidence="4" id="KW-0325">Glycoprotein</keyword>
<dbReference type="SUPFAM" id="SSF56487">
    <property type="entry name" value="SRCR-like"/>
    <property type="match status" value="1"/>
</dbReference>
<comment type="caution">
    <text evidence="7">The sequence shown here is derived from an EMBL/GenBank/DDBJ whole genome shotgun (WGS) entry which is preliminary data.</text>
</comment>
<dbReference type="Gene3D" id="3.10.250.10">
    <property type="entry name" value="SRCR-like domain"/>
    <property type="match status" value="1"/>
</dbReference>
<dbReference type="EMBL" id="CAIIXF020000691">
    <property type="protein sequence ID" value="CAH1803397.1"/>
    <property type="molecule type" value="Genomic_DNA"/>
</dbReference>
<evidence type="ECO:0000256" key="4">
    <source>
        <dbReference type="ARBA" id="ARBA00023180"/>
    </source>
</evidence>
<evidence type="ECO:0000256" key="3">
    <source>
        <dbReference type="ARBA" id="ARBA00023157"/>
    </source>
</evidence>
<keyword evidence="3 5" id="KW-1015">Disulfide bond</keyword>
<dbReference type="InterPro" id="IPR001190">
    <property type="entry name" value="SRCR"/>
</dbReference>
<dbReference type="EMBL" id="CAIIXF020000691">
    <property type="protein sequence ID" value="CAH1803392.1"/>
    <property type="molecule type" value="Genomic_DNA"/>
</dbReference>
<dbReference type="InterPro" id="IPR011050">
    <property type="entry name" value="Pectin_lyase_fold/virulence"/>
</dbReference>
<dbReference type="SUPFAM" id="SSF51126">
    <property type="entry name" value="Pectin lyase-like"/>
    <property type="match status" value="1"/>
</dbReference>
<dbReference type="InterPro" id="IPR036772">
    <property type="entry name" value="SRCR-like_dom_sf"/>
</dbReference>
<organism evidence="7 9">
    <name type="scientific">Owenia fusiformis</name>
    <name type="common">Polychaete worm</name>
    <dbReference type="NCBI Taxonomy" id="6347"/>
    <lineage>
        <taxon>Eukaryota</taxon>
        <taxon>Metazoa</taxon>
        <taxon>Spiralia</taxon>
        <taxon>Lophotrochozoa</taxon>
        <taxon>Annelida</taxon>
        <taxon>Polychaeta</taxon>
        <taxon>Sedentaria</taxon>
        <taxon>Canalipalpata</taxon>
        <taxon>Sabellida</taxon>
        <taxon>Oweniida</taxon>
        <taxon>Oweniidae</taxon>
        <taxon>Owenia</taxon>
    </lineage>
</organism>
<reference evidence="7" key="1">
    <citation type="submission" date="2022-03" db="EMBL/GenBank/DDBJ databases">
        <authorList>
            <person name="Martin C."/>
        </authorList>
    </citation>
    <scope>NUCLEOTIDE SEQUENCE</scope>
</reference>
<proteinExistence type="predicted"/>
<comment type="caution">
    <text evidence="5">Lacks conserved residue(s) required for the propagation of feature annotation.</text>
</comment>
<evidence type="ECO:0000256" key="2">
    <source>
        <dbReference type="ARBA" id="ARBA00022737"/>
    </source>
</evidence>
<dbReference type="InterPro" id="IPR053243">
    <property type="entry name" value="SJ_maturation_regulator"/>
</dbReference>
<evidence type="ECO:0000313" key="9">
    <source>
        <dbReference type="Proteomes" id="UP000749559"/>
    </source>
</evidence>
<name>A0A8J1UXA7_OWEFU</name>
<gene>
    <name evidence="7" type="ORF">OFUS_LOCUS26996</name>
    <name evidence="8" type="ORF">OFUS_LOCUS27001</name>
</gene>
<sequence>MRVEGATYRTVGGGAGPIWLDDMACEGSETSLFECRHRGWGSHTCSHNEDVGITCGGLLSTASVNKVSTLKHVSLVNTTLGLYITGIMPSIFHDIESFGSSQNGITFDEPDVIGNASKVLLENIKTSGNHDNGLVWKENSYRMSNVEFVNIKSTRNQQFGLYYTGSYQSISVTNSELTDNIYGAVYSSLSTSSLNIESSEISRNTHGALYSKPAFDSEFNCTVRDCDIANNGIVSDTSNSTFYFSPIGQKYNGVFFLNNRFIQNTGGRMVHYYGQRGYSSQHVVILSNNTLFENTGVALYMEYIGNNARLSFHDNHIEGNNVNPAASGNDAYMFYGRFYEGGSFNLDLERNVVVNNTGGSLLKIAPYYHWNNPTRSMKIRLEYNVLENNHVSTSIDLSQKIYGVKAHNNVLYNPMAVHEVSSATRKPLMVYHFEHNYWGPRNFSEIQKSLYSHHDDINLNRLFIHPFTTNRELTEFNEDSEADFLETSVFGGDVVQNVVVEYRTEAYYVKRSIYIR</sequence>
<dbReference type="PROSITE" id="PS50287">
    <property type="entry name" value="SRCR_2"/>
    <property type="match status" value="1"/>
</dbReference>
<dbReference type="SMART" id="SM00202">
    <property type="entry name" value="SR"/>
    <property type="match status" value="1"/>
</dbReference>
<keyword evidence="2" id="KW-0677">Repeat</keyword>
<evidence type="ECO:0000313" key="7">
    <source>
        <dbReference type="EMBL" id="CAH1803392.1"/>
    </source>
</evidence>
<feature type="disulfide bond" evidence="5">
    <location>
        <begin position="25"/>
        <end position="35"/>
    </location>
</feature>
<dbReference type="InterPro" id="IPR039448">
    <property type="entry name" value="Beta_helix"/>
</dbReference>
<dbReference type="SMART" id="SM00710">
    <property type="entry name" value="PbH1"/>
    <property type="match status" value="8"/>
</dbReference>
<dbReference type="Pfam" id="PF13229">
    <property type="entry name" value="Beta_helix"/>
    <property type="match status" value="1"/>
</dbReference>
<dbReference type="Proteomes" id="UP000749559">
    <property type="component" value="Unassembled WGS sequence"/>
</dbReference>
<dbReference type="InterPro" id="IPR006626">
    <property type="entry name" value="PbH1"/>
</dbReference>
<keyword evidence="1" id="KW-0732">Signal</keyword>
<dbReference type="OrthoDB" id="422749at2759"/>
<keyword evidence="9" id="KW-1185">Reference proteome</keyword>
<evidence type="ECO:0000256" key="1">
    <source>
        <dbReference type="ARBA" id="ARBA00022729"/>
    </source>
</evidence>
<dbReference type="PANTHER" id="PTHR47653">
    <property type="entry name" value="PROTEIN BARK BEETLE"/>
    <property type="match status" value="1"/>
</dbReference>
<dbReference type="InterPro" id="IPR012334">
    <property type="entry name" value="Pectin_lyas_fold"/>
</dbReference>
<dbReference type="PANTHER" id="PTHR47653:SF1">
    <property type="entry name" value="DELETED IN MALIGNANT BRAIN TUMORS 1 PROTEIN"/>
    <property type="match status" value="1"/>
</dbReference>
<evidence type="ECO:0000313" key="8">
    <source>
        <dbReference type="EMBL" id="CAH1803397.1"/>
    </source>
</evidence>
<feature type="domain" description="SRCR" evidence="6">
    <location>
        <begin position="1"/>
        <end position="56"/>
    </location>
</feature>
<dbReference type="GO" id="GO:0016020">
    <property type="term" value="C:membrane"/>
    <property type="evidence" value="ECO:0007669"/>
    <property type="project" value="InterPro"/>
</dbReference>
<protein>
    <recommendedName>
        <fullName evidence="6">SRCR domain-containing protein</fullName>
    </recommendedName>
</protein>
<evidence type="ECO:0000256" key="5">
    <source>
        <dbReference type="PROSITE-ProRule" id="PRU00196"/>
    </source>
</evidence>
<dbReference type="Gene3D" id="2.160.20.10">
    <property type="entry name" value="Single-stranded right-handed beta-helix, Pectin lyase-like"/>
    <property type="match status" value="1"/>
</dbReference>